<sequence>MRNLMVLFTCFITLHSVSQSFVRSSSLSEGGGGGGTISAFISPTNGVDMSKIYLFDSWSNNAILTLIGSKNSIELDNINFNTSESKFATKMSNDSVFTFYNLKKVSINNKTYINYNDTFFLELVSLEKHGDVLQEFYLKEEKAKVHATTNTILEPKKVFIDSKFYLKSLNNELIEFKLNKKSILNLIDESKRTKVNTYVKDNRLKYNNIVDVKKVFTFYNTI</sequence>
<keyword evidence="2" id="KW-1185">Reference proteome</keyword>
<dbReference type="Proteomes" id="UP000192360">
    <property type="component" value="Unassembled WGS sequence"/>
</dbReference>
<gene>
    <name evidence="1" type="ORF">SAMN05660703_2199</name>
</gene>
<proteinExistence type="predicted"/>
<dbReference type="OrthoDB" id="1446448at2"/>
<dbReference type="AlphaFoldDB" id="A0A1W2ASX6"/>
<dbReference type="STRING" id="504486.SAMN05660703_2199"/>
<evidence type="ECO:0000313" key="1">
    <source>
        <dbReference type="EMBL" id="SMC63622.1"/>
    </source>
</evidence>
<organism evidence="1 2">
    <name type="scientific">Cellulophaga tyrosinoxydans</name>
    <dbReference type="NCBI Taxonomy" id="504486"/>
    <lineage>
        <taxon>Bacteria</taxon>
        <taxon>Pseudomonadati</taxon>
        <taxon>Bacteroidota</taxon>
        <taxon>Flavobacteriia</taxon>
        <taxon>Flavobacteriales</taxon>
        <taxon>Flavobacteriaceae</taxon>
        <taxon>Cellulophaga</taxon>
    </lineage>
</organism>
<evidence type="ECO:0000313" key="2">
    <source>
        <dbReference type="Proteomes" id="UP000192360"/>
    </source>
</evidence>
<protein>
    <submittedName>
        <fullName evidence="1">Uncharacterized protein</fullName>
    </submittedName>
</protein>
<dbReference type="RefSeq" id="WP_084061530.1">
    <property type="nucleotide sequence ID" value="NZ_FWXO01000003.1"/>
</dbReference>
<accession>A0A1W2ASX6</accession>
<reference evidence="1 2" key="1">
    <citation type="submission" date="2017-04" db="EMBL/GenBank/DDBJ databases">
        <authorList>
            <person name="Afonso C.L."/>
            <person name="Miller P.J."/>
            <person name="Scott M.A."/>
            <person name="Spackman E."/>
            <person name="Goraichik I."/>
            <person name="Dimitrov K.M."/>
            <person name="Suarez D.L."/>
            <person name="Swayne D.E."/>
        </authorList>
    </citation>
    <scope>NUCLEOTIDE SEQUENCE [LARGE SCALE GENOMIC DNA]</scope>
    <source>
        <strain evidence="1 2">DSM 21164</strain>
    </source>
</reference>
<dbReference type="EMBL" id="FWXO01000003">
    <property type="protein sequence ID" value="SMC63622.1"/>
    <property type="molecule type" value="Genomic_DNA"/>
</dbReference>
<name>A0A1W2ASX6_9FLAO</name>